<proteinExistence type="predicted"/>
<dbReference type="SUPFAM" id="SSF46689">
    <property type="entry name" value="Homeodomain-like"/>
    <property type="match status" value="1"/>
</dbReference>
<dbReference type="PATRIC" id="fig|1423801.4.peg.630"/>
<organism evidence="6 7">
    <name type="scientific">Liquorilactobacillus satsumensis DSM 16230 = JCM 12392</name>
    <dbReference type="NCBI Taxonomy" id="1423801"/>
    <lineage>
        <taxon>Bacteria</taxon>
        <taxon>Bacillati</taxon>
        <taxon>Bacillota</taxon>
        <taxon>Bacilli</taxon>
        <taxon>Lactobacillales</taxon>
        <taxon>Lactobacillaceae</taxon>
        <taxon>Liquorilactobacillus</taxon>
    </lineage>
</organism>
<dbReference type="PROSITE" id="PS50977">
    <property type="entry name" value="HTH_TETR_2"/>
    <property type="match status" value="1"/>
</dbReference>
<sequence>MAAPRRSSKDPEKIKRIMESALRIFARSGYRETKTDEIAQAANVSKGTLFHYYKNKANLYLETLRSSISRVSQAADYSVWTDSKDLVEMVVRATKYKIQLQLKYPEDFRLLLNAYALSSSLPAKLRTEIAQLYAKNTKVALDQVIEPVLKKLPVRADLPLPVVEKAITALEEVITQEARDFIKEHPTAQIADLEPVITHARMYMEILQRGFMADSH</sequence>
<evidence type="ECO:0000256" key="1">
    <source>
        <dbReference type="ARBA" id="ARBA00023015"/>
    </source>
</evidence>
<protein>
    <submittedName>
        <fullName evidence="6">Putative transcription regulator (Putative)</fullName>
    </submittedName>
</protein>
<dbReference type="AlphaFoldDB" id="A0A0R1V626"/>
<dbReference type="GeneID" id="98308046"/>
<dbReference type="SUPFAM" id="SSF48498">
    <property type="entry name" value="Tetracyclin repressor-like, C-terminal domain"/>
    <property type="match status" value="1"/>
</dbReference>
<evidence type="ECO:0000256" key="4">
    <source>
        <dbReference type="PROSITE-ProRule" id="PRU00335"/>
    </source>
</evidence>
<comment type="caution">
    <text evidence="6">The sequence shown here is derived from an EMBL/GenBank/DDBJ whole genome shotgun (WGS) entry which is preliminary data.</text>
</comment>
<dbReference type="Proteomes" id="UP000051166">
    <property type="component" value="Unassembled WGS sequence"/>
</dbReference>
<dbReference type="Pfam" id="PF00440">
    <property type="entry name" value="TetR_N"/>
    <property type="match status" value="1"/>
</dbReference>
<accession>A0A0R1V626</accession>
<keyword evidence="2 4" id="KW-0238">DNA-binding</keyword>
<dbReference type="Gene3D" id="1.10.10.60">
    <property type="entry name" value="Homeodomain-like"/>
    <property type="match status" value="1"/>
</dbReference>
<feature type="DNA-binding region" description="H-T-H motif" evidence="4">
    <location>
        <begin position="34"/>
        <end position="53"/>
    </location>
</feature>
<dbReference type="InterPro" id="IPR036271">
    <property type="entry name" value="Tet_transcr_reg_TetR-rel_C_sf"/>
</dbReference>
<dbReference type="STRING" id="1423801.FD50_GL000621"/>
<dbReference type="RefSeq" id="WP_056960746.1">
    <property type="nucleotide sequence ID" value="NZ_AZFQ01000036.1"/>
</dbReference>
<keyword evidence="7" id="KW-1185">Reference proteome</keyword>
<dbReference type="GO" id="GO:0000976">
    <property type="term" value="F:transcription cis-regulatory region binding"/>
    <property type="evidence" value="ECO:0007669"/>
    <property type="project" value="TreeGrafter"/>
</dbReference>
<dbReference type="PRINTS" id="PR00455">
    <property type="entry name" value="HTHTETR"/>
</dbReference>
<feature type="domain" description="HTH tetR-type" evidence="5">
    <location>
        <begin position="11"/>
        <end position="71"/>
    </location>
</feature>
<dbReference type="GO" id="GO:0003700">
    <property type="term" value="F:DNA-binding transcription factor activity"/>
    <property type="evidence" value="ECO:0007669"/>
    <property type="project" value="TreeGrafter"/>
</dbReference>
<evidence type="ECO:0000256" key="2">
    <source>
        <dbReference type="ARBA" id="ARBA00023125"/>
    </source>
</evidence>
<dbReference type="Gene3D" id="1.10.357.10">
    <property type="entry name" value="Tetracycline Repressor, domain 2"/>
    <property type="match status" value="1"/>
</dbReference>
<dbReference type="PANTHER" id="PTHR30055">
    <property type="entry name" value="HTH-TYPE TRANSCRIPTIONAL REGULATOR RUTR"/>
    <property type="match status" value="1"/>
</dbReference>
<dbReference type="InterPro" id="IPR050109">
    <property type="entry name" value="HTH-type_TetR-like_transc_reg"/>
</dbReference>
<evidence type="ECO:0000313" key="6">
    <source>
        <dbReference type="EMBL" id="KRL98808.1"/>
    </source>
</evidence>
<dbReference type="InterPro" id="IPR009057">
    <property type="entry name" value="Homeodomain-like_sf"/>
</dbReference>
<name>A0A0R1V626_9LACO</name>
<evidence type="ECO:0000256" key="3">
    <source>
        <dbReference type="ARBA" id="ARBA00023163"/>
    </source>
</evidence>
<evidence type="ECO:0000259" key="5">
    <source>
        <dbReference type="PROSITE" id="PS50977"/>
    </source>
</evidence>
<dbReference type="EMBL" id="AZFQ01000036">
    <property type="protein sequence ID" value="KRL98808.1"/>
    <property type="molecule type" value="Genomic_DNA"/>
</dbReference>
<evidence type="ECO:0000313" key="7">
    <source>
        <dbReference type="Proteomes" id="UP000051166"/>
    </source>
</evidence>
<keyword evidence="3" id="KW-0804">Transcription</keyword>
<keyword evidence="1" id="KW-0805">Transcription regulation</keyword>
<reference evidence="6 7" key="1">
    <citation type="journal article" date="2015" name="Genome Announc.">
        <title>Expanding the biotechnology potential of lactobacilli through comparative genomics of 213 strains and associated genera.</title>
        <authorList>
            <person name="Sun Z."/>
            <person name="Harris H.M."/>
            <person name="McCann A."/>
            <person name="Guo C."/>
            <person name="Argimon S."/>
            <person name="Zhang W."/>
            <person name="Yang X."/>
            <person name="Jeffery I.B."/>
            <person name="Cooney J.C."/>
            <person name="Kagawa T.F."/>
            <person name="Liu W."/>
            <person name="Song Y."/>
            <person name="Salvetti E."/>
            <person name="Wrobel A."/>
            <person name="Rasinkangas P."/>
            <person name="Parkhill J."/>
            <person name="Rea M.C."/>
            <person name="O'Sullivan O."/>
            <person name="Ritari J."/>
            <person name="Douillard F.P."/>
            <person name="Paul Ross R."/>
            <person name="Yang R."/>
            <person name="Briner A.E."/>
            <person name="Felis G.E."/>
            <person name="de Vos W.M."/>
            <person name="Barrangou R."/>
            <person name="Klaenhammer T.R."/>
            <person name="Caufield P.W."/>
            <person name="Cui Y."/>
            <person name="Zhang H."/>
            <person name="O'Toole P.W."/>
        </authorList>
    </citation>
    <scope>NUCLEOTIDE SEQUENCE [LARGE SCALE GENOMIC DNA]</scope>
    <source>
        <strain evidence="6 7">DSM 16230</strain>
    </source>
</reference>
<dbReference type="InterPro" id="IPR001647">
    <property type="entry name" value="HTH_TetR"/>
</dbReference>
<dbReference type="PANTHER" id="PTHR30055:SF234">
    <property type="entry name" value="HTH-TYPE TRANSCRIPTIONAL REGULATOR BETI"/>
    <property type="match status" value="1"/>
</dbReference>
<gene>
    <name evidence="6" type="ORF">FD50_GL000621</name>
</gene>
<dbReference type="OrthoDB" id="9780939at2"/>